<evidence type="ECO:0000256" key="5">
    <source>
        <dbReference type="ARBA" id="ARBA00022691"/>
    </source>
</evidence>
<dbReference type="KEGG" id="bgy:BGLY_4689"/>
<evidence type="ECO:0000256" key="3">
    <source>
        <dbReference type="ARBA" id="ARBA00022603"/>
    </source>
</evidence>
<dbReference type="Gene3D" id="3.40.50.150">
    <property type="entry name" value="Vaccinia Virus protein VP39"/>
    <property type="match status" value="1"/>
</dbReference>
<keyword evidence="5" id="KW-0949">S-adenosyl-L-methionine</keyword>
<comment type="similarity">
    <text evidence="1">Belongs to the N(4)/N(6)-methyltransferase family.</text>
</comment>
<dbReference type="GO" id="GO:0009007">
    <property type="term" value="F:site-specific DNA-methyltransferase (adenine-specific) activity"/>
    <property type="evidence" value="ECO:0007669"/>
    <property type="project" value="UniProtKB-EC"/>
</dbReference>
<dbReference type="PIRSF" id="PIRSF000398">
    <property type="entry name" value="M_m6A_EcoRV"/>
    <property type="match status" value="1"/>
</dbReference>
<proteinExistence type="inferred from homology"/>
<dbReference type="GO" id="GO:0032259">
    <property type="term" value="P:methylation"/>
    <property type="evidence" value="ECO:0007669"/>
    <property type="project" value="UniProtKB-KW"/>
</dbReference>
<dbReference type="SUPFAM" id="SSF53335">
    <property type="entry name" value="S-adenosyl-L-methionine-dependent methyltransferases"/>
    <property type="match status" value="1"/>
</dbReference>
<accession>A0AAJ3Z461</accession>
<dbReference type="REBASE" id="296978">
    <property type="entry name" value="M.Bgl3574ORF24145P"/>
</dbReference>
<dbReference type="EC" id="2.1.1.72" evidence="2"/>
<evidence type="ECO:0000256" key="4">
    <source>
        <dbReference type="ARBA" id="ARBA00022679"/>
    </source>
</evidence>
<evidence type="ECO:0000256" key="2">
    <source>
        <dbReference type="ARBA" id="ARBA00011900"/>
    </source>
</evidence>
<evidence type="ECO:0000313" key="7">
    <source>
        <dbReference type="EMBL" id="QAT67670.1"/>
    </source>
</evidence>
<dbReference type="GO" id="GO:0043565">
    <property type="term" value="F:sequence-specific DNA binding"/>
    <property type="evidence" value="ECO:0007669"/>
    <property type="project" value="TreeGrafter"/>
</dbReference>
<keyword evidence="4" id="KW-0808">Transferase</keyword>
<dbReference type="PANTHER" id="PTHR30481">
    <property type="entry name" value="DNA ADENINE METHYLASE"/>
    <property type="match status" value="1"/>
</dbReference>
<dbReference type="RefSeq" id="WP_046130577.1">
    <property type="nucleotide sequence ID" value="NZ_CP035232.1"/>
</dbReference>
<dbReference type="InterPro" id="IPR012327">
    <property type="entry name" value="MeTrfase_D12"/>
</dbReference>
<dbReference type="GeneID" id="82855770"/>
<dbReference type="GO" id="GO:0009307">
    <property type="term" value="P:DNA restriction-modification system"/>
    <property type="evidence" value="ECO:0007669"/>
    <property type="project" value="InterPro"/>
</dbReference>
<dbReference type="EMBL" id="CP035232">
    <property type="protein sequence ID" value="QAT67670.1"/>
    <property type="molecule type" value="Genomic_DNA"/>
</dbReference>
<dbReference type="AlphaFoldDB" id="A0AAJ3Z461"/>
<sequence length="287" mass="33847">MPRTLSPLRYPGGKTQLYKFVKKLIEQNNILLPIYVEPFAGGAGLAIELLLRGDVNSIIINDFDPAIYNFWKCVLYDTDNFVNLIEETPINISEWEKQKEIYNNQLNYSELEVGFATFYLNRTNRSGIIKGGPISRDNSGKYKLDCRFNKVDLINKIRHISLVKDSINLYNYDAIFFIKHILPIFPEQQLFIFFDPPYYEQGKNLYTNFYTHNDHEELCNAIKEISESHWITTYDFNQAIANLYKDVPTKVYQLHYSANRKRKEKEFLFHNIKTRVDSFEKVQFVES</sequence>
<name>A0AAJ3Z461_9BACI</name>
<organism evidence="7 8">
    <name type="scientific">Bacillus glycinifermentans</name>
    <dbReference type="NCBI Taxonomy" id="1664069"/>
    <lineage>
        <taxon>Bacteria</taxon>
        <taxon>Bacillati</taxon>
        <taxon>Bacillota</taxon>
        <taxon>Bacilli</taxon>
        <taxon>Bacillales</taxon>
        <taxon>Bacillaceae</taxon>
        <taxon>Bacillus</taxon>
    </lineage>
</organism>
<keyword evidence="3 7" id="KW-0489">Methyltransferase</keyword>
<reference evidence="7 8" key="1">
    <citation type="submission" date="2019-01" db="EMBL/GenBank/DDBJ databases">
        <title>Genome sequence of Bacillus glycinifermentans SRCM103574.</title>
        <authorList>
            <person name="Kong H.-J."/>
            <person name="Jeong S.-Y."/>
            <person name="Jeong D.-Y."/>
        </authorList>
    </citation>
    <scope>NUCLEOTIDE SEQUENCE [LARGE SCALE GENOMIC DNA]</scope>
    <source>
        <strain evidence="7 8">SRCM103574</strain>
    </source>
</reference>
<protein>
    <recommendedName>
        <fullName evidence="2">site-specific DNA-methyltransferase (adenine-specific)</fullName>
        <ecNumber evidence="2">2.1.1.72</ecNumber>
    </recommendedName>
</protein>
<gene>
    <name evidence="7" type="ORF">EQZ20_24145</name>
</gene>
<evidence type="ECO:0000256" key="6">
    <source>
        <dbReference type="ARBA" id="ARBA00047942"/>
    </source>
</evidence>
<comment type="catalytic activity">
    <reaction evidence="6">
        <text>a 2'-deoxyadenosine in DNA + S-adenosyl-L-methionine = an N(6)-methyl-2'-deoxyadenosine in DNA + S-adenosyl-L-homocysteine + H(+)</text>
        <dbReference type="Rhea" id="RHEA:15197"/>
        <dbReference type="Rhea" id="RHEA-COMP:12418"/>
        <dbReference type="Rhea" id="RHEA-COMP:12419"/>
        <dbReference type="ChEBI" id="CHEBI:15378"/>
        <dbReference type="ChEBI" id="CHEBI:57856"/>
        <dbReference type="ChEBI" id="CHEBI:59789"/>
        <dbReference type="ChEBI" id="CHEBI:90615"/>
        <dbReference type="ChEBI" id="CHEBI:90616"/>
        <dbReference type="EC" id="2.1.1.72"/>
    </reaction>
</comment>
<dbReference type="GO" id="GO:1904047">
    <property type="term" value="F:S-adenosyl-L-methionine binding"/>
    <property type="evidence" value="ECO:0007669"/>
    <property type="project" value="TreeGrafter"/>
</dbReference>
<dbReference type="PRINTS" id="PR00505">
    <property type="entry name" value="D12N6MTFRASE"/>
</dbReference>
<evidence type="ECO:0000256" key="1">
    <source>
        <dbReference type="ARBA" id="ARBA00006594"/>
    </source>
</evidence>
<dbReference type="Pfam" id="PF02086">
    <property type="entry name" value="MethyltransfD12"/>
    <property type="match status" value="1"/>
</dbReference>
<evidence type="ECO:0000313" key="8">
    <source>
        <dbReference type="Proteomes" id="UP000288675"/>
    </source>
</evidence>
<dbReference type="Gene3D" id="1.10.1020.10">
    <property type="entry name" value="Adenine-specific Methyltransferase, Domain 2"/>
    <property type="match status" value="1"/>
</dbReference>
<dbReference type="InterPro" id="IPR029063">
    <property type="entry name" value="SAM-dependent_MTases_sf"/>
</dbReference>
<dbReference type="GO" id="GO:0006298">
    <property type="term" value="P:mismatch repair"/>
    <property type="evidence" value="ECO:0007669"/>
    <property type="project" value="TreeGrafter"/>
</dbReference>
<dbReference type="InterPro" id="IPR012263">
    <property type="entry name" value="M_m6A_EcoRV"/>
</dbReference>
<dbReference type="InterPro" id="IPR023095">
    <property type="entry name" value="Ade_MeTrfase_dom_2"/>
</dbReference>
<dbReference type="PANTHER" id="PTHR30481:SF2">
    <property type="entry name" value="SITE-SPECIFIC DNA-METHYLTRANSFERASE (ADENINE-SPECIFIC)"/>
    <property type="match status" value="1"/>
</dbReference>
<dbReference type="Proteomes" id="UP000288675">
    <property type="component" value="Chromosome"/>
</dbReference>